<dbReference type="RefSeq" id="WP_139456214.1">
    <property type="nucleotide sequence ID" value="NZ_VDCH01000003.1"/>
</dbReference>
<evidence type="ECO:0000313" key="2">
    <source>
        <dbReference type="Proteomes" id="UP000308271"/>
    </source>
</evidence>
<protein>
    <submittedName>
        <fullName evidence="1">Uncharacterized protein</fullName>
    </submittedName>
</protein>
<comment type="caution">
    <text evidence="1">The sequence shown here is derived from an EMBL/GenBank/DDBJ whole genome shotgun (WGS) entry which is preliminary data.</text>
</comment>
<keyword evidence="2" id="KW-1185">Reference proteome</keyword>
<dbReference type="Proteomes" id="UP000308271">
    <property type="component" value="Unassembled WGS sequence"/>
</dbReference>
<proteinExistence type="predicted"/>
<gene>
    <name evidence="1" type="ORF">FGF66_02990</name>
</gene>
<sequence>MIRQLWLHAVNLAWKGYIKQIDKCQTDKKFSEYLKQRLELDMTLEEFGEMVFIAGFTAGEEYSGKLPLLKESQRARIN</sequence>
<accession>A0A5C4S9E0</accession>
<dbReference type="EMBL" id="VDCH01000003">
    <property type="protein sequence ID" value="TNJ39912.1"/>
    <property type="molecule type" value="Genomic_DNA"/>
</dbReference>
<name>A0A5C4S9E0_CHLTI</name>
<dbReference type="AlphaFoldDB" id="A0A5C4S9E0"/>
<evidence type="ECO:0000313" key="1">
    <source>
        <dbReference type="EMBL" id="TNJ39912.1"/>
    </source>
</evidence>
<dbReference type="OrthoDB" id="595469at2"/>
<organism evidence="1 2">
    <name type="scientific">Chlorobaculum thiosulfatiphilum</name>
    <name type="common">Chlorobium limicola f.sp. thiosulfatophilum</name>
    <dbReference type="NCBI Taxonomy" id="115852"/>
    <lineage>
        <taxon>Bacteria</taxon>
        <taxon>Pseudomonadati</taxon>
        <taxon>Chlorobiota</taxon>
        <taxon>Chlorobiia</taxon>
        <taxon>Chlorobiales</taxon>
        <taxon>Chlorobiaceae</taxon>
        <taxon>Chlorobaculum</taxon>
    </lineage>
</organism>
<reference evidence="1 2" key="1">
    <citation type="submission" date="2019-05" db="EMBL/GenBank/DDBJ databases">
        <title>Draft Whole-Genome sequence of the green sulfur bacterium Chlorobaculum thiosulfatiphilum DSM 249.</title>
        <authorList>
            <person name="Meyer T.E."/>
            <person name="Kyndt J.A."/>
        </authorList>
    </citation>
    <scope>NUCLEOTIDE SEQUENCE [LARGE SCALE GENOMIC DNA]</scope>
    <source>
        <strain evidence="1 2">DSM 249</strain>
    </source>
</reference>